<reference evidence="2 3" key="2">
    <citation type="submission" date="2017-10" db="EMBL/GenBank/DDBJ databases">
        <title>Extensive intraspecific genome diversity in a model arbuscular mycorrhizal fungus.</title>
        <authorList>
            <person name="Chen E.C.H."/>
            <person name="Morin E."/>
            <person name="Baudet D."/>
            <person name="Noel J."/>
            <person name="Ndikumana S."/>
            <person name="Charron P."/>
            <person name="St-Onge C."/>
            <person name="Giorgi J."/>
            <person name="Grigoriev I.V."/>
            <person name="Roux C."/>
            <person name="Martin F.M."/>
            <person name="Corradi N."/>
        </authorList>
    </citation>
    <scope>NUCLEOTIDE SEQUENCE [LARGE SCALE GENOMIC DNA]</scope>
    <source>
        <strain evidence="2 3">C2</strain>
    </source>
</reference>
<evidence type="ECO:0000313" key="3">
    <source>
        <dbReference type="Proteomes" id="UP000233469"/>
    </source>
</evidence>
<organism evidence="2 3">
    <name type="scientific">Rhizophagus irregularis</name>
    <dbReference type="NCBI Taxonomy" id="588596"/>
    <lineage>
        <taxon>Eukaryota</taxon>
        <taxon>Fungi</taxon>
        <taxon>Fungi incertae sedis</taxon>
        <taxon>Mucoromycota</taxon>
        <taxon>Glomeromycotina</taxon>
        <taxon>Glomeromycetes</taxon>
        <taxon>Glomerales</taxon>
        <taxon>Glomeraceae</taxon>
        <taxon>Rhizophagus</taxon>
    </lineage>
</organism>
<dbReference type="VEuPathDB" id="FungiDB:FUN_017073"/>
<feature type="region of interest" description="Disordered" evidence="1">
    <location>
        <begin position="63"/>
        <end position="87"/>
    </location>
</feature>
<dbReference type="Proteomes" id="UP000233469">
    <property type="component" value="Unassembled WGS sequence"/>
</dbReference>
<name>A0A2N1MET9_9GLOM</name>
<evidence type="ECO:0000313" key="2">
    <source>
        <dbReference type="EMBL" id="PKK60175.1"/>
    </source>
</evidence>
<proteinExistence type="predicted"/>
<dbReference type="VEuPathDB" id="FungiDB:RhiirFUN_022405"/>
<sequence>MILMSNIEIENMDLSNNDISNFPIILIILILENSKYKMDNKPKYIPGMVRKVVVTSTTNEVLSKVGSSNDDTSNHYGTASSHQHSRVKSDLIRSSSLQGFKGPTDHDTHGQYNMRRLHKSSGTTLLSKIAEELWTQSRLLINWIKGVLCQPTCVGSYQRNVDEYGISISLADLVKAGFLRNNDRYLMNFISLFDKKEKMITY</sequence>
<dbReference type="VEuPathDB" id="FungiDB:RhiirA1_476789"/>
<dbReference type="AlphaFoldDB" id="A0A2N1MET9"/>
<accession>A0A2N1MET9</accession>
<protein>
    <submittedName>
        <fullName evidence="2">Uncharacterized protein</fullName>
    </submittedName>
</protein>
<gene>
    <name evidence="2" type="ORF">RhiirC2_793717</name>
</gene>
<feature type="compositionally biased region" description="Polar residues" evidence="1">
    <location>
        <begin position="63"/>
        <end position="82"/>
    </location>
</feature>
<comment type="caution">
    <text evidence="2">The sequence shown here is derived from an EMBL/GenBank/DDBJ whole genome shotgun (WGS) entry which is preliminary data.</text>
</comment>
<evidence type="ECO:0000256" key="1">
    <source>
        <dbReference type="SAM" id="MobiDB-lite"/>
    </source>
</evidence>
<dbReference type="EMBL" id="LLXL01002696">
    <property type="protein sequence ID" value="PKK60175.1"/>
    <property type="molecule type" value="Genomic_DNA"/>
</dbReference>
<reference evidence="2 3" key="1">
    <citation type="submission" date="2016-04" db="EMBL/GenBank/DDBJ databases">
        <title>Genome analyses suggest a sexual origin of heterokaryosis in a supposedly ancient asexual fungus.</title>
        <authorList>
            <person name="Ropars J."/>
            <person name="Sedzielewska K."/>
            <person name="Noel J."/>
            <person name="Charron P."/>
            <person name="Farinelli L."/>
            <person name="Marton T."/>
            <person name="Kruger M."/>
            <person name="Pelin A."/>
            <person name="Brachmann A."/>
            <person name="Corradi N."/>
        </authorList>
    </citation>
    <scope>NUCLEOTIDE SEQUENCE [LARGE SCALE GENOMIC DNA]</scope>
    <source>
        <strain evidence="2 3">C2</strain>
    </source>
</reference>